<feature type="region of interest" description="Disordered" evidence="1">
    <location>
        <begin position="53"/>
        <end position="110"/>
    </location>
</feature>
<keyword evidence="3" id="KW-1185">Reference proteome</keyword>
<organism evidence="2 3">
    <name type="scientific">Lactuca saligna</name>
    <name type="common">Willowleaf lettuce</name>
    <dbReference type="NCBI Taxonomy" id="75948"/>
    <lineage>
        <taxon>Eukaryota</taxon>
        <taxon>Viridiplantae</taxon>
        <taxon>Streptophyta</taxon>
        <taxon>Embryophyta</taxon>
        <taxon>Tracheophyta</taxon>
        <taxon>Spermatophyta</taxon>
        <taxon>Magnoliopsida</taxon>
        <taxon>eudicotyledons</taxon>
        <taxon>Gunneridae</taxon>
        <taxon>Pentapetalae</taxon>
        <taxon>asterids</taxon>
        <taxon>campanulids</taxon>
        <taxon>Asterales</taxon>
        <taxon>Asteraceae</taxon>
        <taxon>Cichorioideae</taxon>
        <taxon>Cichorieae</taxon>
        <taxon>Lactucinae</taxon>
        <taxon>Lactuca</taxon>
    </lineage>
</organism>
<feature type="compositionally biased region" description="Low complexity" evidence="1">
    <location>
        <begin position="53"/>
        <end position="65"/>
    </location>
</feature>
<dbReference type="EMBL" id="OX465085">
    <property type="protein sequence ID" value="CAI9303274.1"/>
    <property type="molecule type" value="Genomic_DNA"/>
</dbReference>
<accession>A0AA36A3J7</accession>
<evidence type="ECO:0000313" key="2">
    <source>
        <dbReference type="EMBL" id="CAI9303274.1"/>
    </source>
</evidence>
<dbReference type="AlphaFoldDB" id="A0AA36A3J7"/>
<proteinExistence type="predicted"/>
<evidence type="ECO:0000256" key="1">
    <source>
        <dbReference type="SAM" id="MobiDB-lite"/>
    </source>
</evidence>
<reference evidence="2" key="1">
    <citation type="submission" date="2023-04" db="EMBL/GenBank/DDBJ databases">
        <authorList>
            <person name="Vijverberg K."/>
            <person name="Xiong W."/>
            <person name="Schranz E."/>
        </authorList>
    </citation>
    <scope>NUCLEOTIDE SEQUENCE</scope>
</reference>
<protein>
    <submittedName>
        <fullName evidence="2">Uncharacterized protein</fullName>
    </submittedName>
</protein>
<evidence type="ECO:0000313" key="3">
    <source>
        <dbReference type="Proteomes" id="UP001177003"/>
    </source>
</evidence>
<sequence>MRGLSPVPQKIPNFSGEADGCHGRFEDNEVKLFIESCQSDPWYFLLTCDRSSSSSATSPASRVPSNVEVRVEKSGDGGDSINTATTPISPSLSKLNSGSMPSPPDHHYHKENEKYSDRVIKSSNGYALPGTMTGRLDDSAKTYGEVFITGAKPKLQYGSYHSFNFLVFLSKEKCCRRCNSCHIIR</sequence>
<feature type="compositionally biased region" description="Polar residues" evidence="1">
    <location>
        <begin position="80"/>
        <end position="100"/>
    </location>
</feature>
<gene>
    <name evidence="2" type="ORF">LSALG_LOCUS41724</name>
</gene>
<name>A0AA36A3J7_LACSI</name>
<feature type="region of interest" description="Disordered" evidence="1">
    <location>
        <begin position="1"/>
        <end position="20"/>
    </location>
</feature>
<dbReference type="Proteomes" id="UP001177003">
    <property type="component" value="Chromosome 9"/>
</dbReference>